<sequence>MAKKRKEKGEKVDFFGILDVVDLFLELIPGKAATLMLIIGVIGGGYFGYQYGLAAAPECPEISCPEIICPEIVVCQEVEDCPPVEDCPTCPKDVTEYTCEELNDLLKPKCVCSTPIYTSSGY</sequence>
<dbReference type="EMBL" id="DVAD01000009">
    <property type="protein sequence ID" value="HIJ99529.1"/>
    <property type="molecule type" value="Genomic_DNA"/>
</dbReference>
<evidence type="ECO:0000313" key="2">
    <source>
        <dbReference type="Proteomes" id="UP000604391"/>
    </source>
</evidence>
<comment type="caution">
    <text evidence="1">The sequence shown here is derived from an EMBL/GenBank/DDBJ whole genome shotgun (WGS) entry which is preliminary data.</text>
</comment>
<organism evidence="1 2">
    <name type="scientific">Candidatus Undinarchaeum marinum</name>
    <dbReference type="NCBI Taxonomy" id="2756141"/>
    <lineage>
        <taxon>Archaea</taxon>
        <taxon>Candidatus Undinarchaeota</taxon>
        <taxon>Candidatus Undinarchaeia</taxon>
        <taxon>Candidatus Undinarchaeales</taxon>
        <taxon>Candidatus Undinarchaeaceae</taxon>
        <taxon>Candidatus Undinarchaeum</taxon>
    </lineage>
</organism>
<gene>
    <name evidence="1" type="ORF">H1011_01740</name>
</gene>
<proteinExistence type="predicted"/>
<reference evidence="1 2" key="1">
    <citation type="journal article" name="Nat. Commun.">
        <title>Undinarchaeota illuminate DPANN phylogeny and the impact of gene transfer on archaeal evolution.</title>
        <authorList>
            <person name="Dombrowski N."/>
            <person name="Williams T.A."/>
            <person name="Sun J."/>
            <person name="Woodcroft B.J."/>
            <person name="Lee J.H."/>
            <person name="Minh B.Q."/>
            <person name="Rinke C."/>
            <person name="Spang A."/>
        </authorList>
    </citation>
    <scope>NUCLEOTIDE SEQUENCE [LARGE SCALE GENOMIC DNA]</scope>
    <source>
        <strain evidence="1">MAG_bin17</strain>
    </source>
</reference>
<accession>A0A832UTL6</accession>
<dbReference type="AlphaFoldDB" id="A0A832UTL6"/>
<keyword evidence="2" id="KW-1185">Reference proteome</keyword>
<name>A0A832UTL6_9ARCH</name>
<protein>
    <submittedName>
        <fullName evidence="1">Uncharacterized protein</fullName>
    </submittedName>
</protein>
<dbReference type="Proteomes" id="UP000604391">
    <property type="component" value="Unassembled WGS sequence"/>
</dbReference>
<evidence type="ECO:0000313" key="1">
    <source>
        <dbReference type="EMBL" id="HIJ99529.1"/>
    </source>
</evidence>